<evidence type="ECO:0000313" key="2">
    <source>
        <dbReference type="Proteomes" id="UP001301140"/>
    </source>
</evidence>
<protein>
    <submittedName>
        <fullName evidence="1">Uncharacterized protein</fullName>
    </submittedName>
</protein>
<sequence length="215" mass="25166">MDYARAEKIIDRLLNHNEVDIDSVDELISFFVKGYPIYAVEKLINSSNKYAYSSGLYIIEENPQLAIPIKDKILKLGISGNTYDKFVFIEFFLNTKLHEKRLVGIFAKLLNDFDLRIRAKAIVWLATTSEECFFLTKQISERKKTQENDGKFDEHCYIRTKRAIRIAEELRKISSRGNIKFHINKMLHSYANEDNLTFYILMKEEQMIADYIDGA</sequence>
<keyword evidence="2" id="KW-1185">Reference proteome</keyword>
<evidence type="ECO:0000313" key="1">
    <source>
        <dbReference type="EMBL" id="MDF1586091.1"/>
    </source>
</evidence>
<name>A0AAP3V036_9PROT</name>
<dbReference type="Proteomes" id="UP001301140">
    <property type="component" value="Unassembled WGS sequence"/>
</dbReference>
<proteinExistence type="predicted"/>
<reference evidence="1 2" key="1">
    <citation type="submission" date="2023-03" db="EMBL/GenBank/DDBJ databases">
        <title>YIM 152171 draft genome.</title>
        <authorList>
            <person name="Yang Z."/>
        </authorList>
    </citation>
    <scope>NUCLEOTIDE SEQUENCE [LARGE SCALE GENOMIC DNA]</scope>
    <source>
        <strain evidence="1 2">YIM 152171</strain>
    </source>
</reference>
<dbReference type="AlphaFoldDB" id="A0AAP3V036"/>
<dbReference type="RefSeq" id="WP_327788508.1">
    <property type="nucleotide sequence ID" value="NZ_JARGEQ010000070.1"/>
</dbReference>
<gene>
    <name evidence="1" type="ORF">PZ740_06815</name>
</gene>
<organism evidence="1 2">
    <name type="scientific">Marinimicrococcus flavescens</name>
    <dbReference type="NCBI Taxonomy" id="3031815"/>
    <lineage>
        <taxon>Bacteria</taxon>
        <taxon>Pseudomonadati</taxon>
        <taxon>Pseudomonadota</taxon>
        <taxon>Alphaproteobacteria</taxon>
        <taxon>Geminicoccales</taxon>
        <taxon>Geminicoccaceae</taxon>
        <taxon>Marinimicrococcus</taxon>
    </lineage>
</organism>
<accession>A0AAP3V036</accession>
<comment type="caution">
    <text evidence="1">The sequence shown here is derived from an EMBL/GenBank/DDBJ whole genome shotgun (WGS) entry which is preliminary data.</text>
</comment>
<dbReference type="EMBL" id="JARGEQ010000070">
    <property type="protein sequence ID" value="MDF1586091.1"/>
    <property type="molecule type" value="Genomic_DNA"/>
</dbReference>